<evidence type="ECO:0000313" key="6">
    <source>
        <dbReference type="Proteomes" id="UP001065549"/>
    </source>
</evidence>
<feature type="region of interest" description="Disordered" evidence="1">
    <location>
        <begin position="84"/>
        <end position="172"/>
    </location>
</feature>
<name>A0A9J6QH98_9FIRM</name>
<evidence type="ECO:0000256" key="1">
    <source>
        <dbReference type="SAM" id="MobiDB-lite"/>
    </source>
</evidence>
<keyword evidence="6" id="KW-1185">Reference proteome</keyword>
<evidence type="ECO:0000313" key="4">
    <source>
        <dbReference type="EMBL" id="MCU7376888.1"/>
    </source>
</evidence>
<feature type="compositionally biased region" description="Acidic residues" evidence="1">
    <location>
        <begin position="189"/>
        <end position="217"/>
    </location>
</feature>
<proteinExistence type="predicted"/>
<dbReference type="InterPro" id="IPR026870">
    <property type="entry name" value="Zinc_ribbon_dom"/>
</dbReference>
<dbReference type="Proteomes" id="UP001065549">
    <property type="component" value="Unassembled WGS sequence"/>
</dbReference>
<feature type="region of interest" description="Disordered" evidence="1">
    <location>
        <begin position="27"/>
        <end position="50"/>
    </location>
</feature>
<evidence type="ECO:0000259" key="3">
    <source>
        <dbReference type="Pfam" id="PF13240"/>
    </source>
</evidence>
<gene>
    <name evidence="4" type="ORF">OBO34_00805</name>
    <name evidence="5" type="ORF">OBO34_13900</name>
</gene>
<dbReference type="RefSeq" id="WP_253020483.1">
    <property type="nucleotide sequence ID" value="NZ_JAOSHN010000001.1"/>
</dbReference>
<feature type="compositionally biased region" description="Acidic residues" evidence="1">
    <location>
        <begin position="94"/>
        <end position="107"/>
    </location>
</feature>
<dbReference type="AlphaFoldDB" id="A0A9J6QH98"/>
<feature type="transmembrane region" description="Helical" evidence="2">
    <location>
        <begin position="365"/>
        <end position="386"/>
    </location>
</feature>
<reference evidence="4" key="1">
    <citation type="submission" date="2022-09" db="EMBL/GenBank/DDBJ databases">
        <title>Culturomic study of gut microbiota in children with autism spectrum disorder.</title>
        <authorList>
            <person name="Efimov B.A."/>
            <person name="Chaplin A.V."/>
            <person name="Sokolova S.R."/>
            <person name="Pikina A.P."/>
            <person name="Korzhanova M."/>
            <person name="Belova V."/>
            <person name="Korostin D."/>
        </authorList>
    </citation>
    <scope>NUCLEOTIDE SEQUENCE</scope>
    <source>
        <strain evidence="4">ASD5510</strain>
    </source>
</reference>
<dbReference type="EMBL" id="JAOSHN010000005">
    <property type="protein sequence ID" value="MCU7379437.1"/>
    <property type="molecule type" value="Genomic_DNA"/>
</dbReference>
<dbReference type="EMBL" id="JAOSHN010000001">
    <property type="protein sequence ID" value="MCU7376888.1"/>
    <property type="molecule type" value="Genomic_DNA"/>
</dbReference>
<sequence length="447" mass="48340">MYCENCGARIDDDSKFCENCGVLVKSEAEPSIEPKASEPETDPVEQEEKGITDLDQLMEVDMGLPLKEEMETTQIFTKESFFSEMEQEKAAQEIQEETVEEMEETAEETGTQPFFSAPIQTQKAEPEKEDAIRASAEPEEEQELELTPTEPKASEPEETLPIEEPEESQQERFIWKKEEDPEAVPIEAEAPEGDSQPEELAGDEPEASNLPPEDEEGDRPLFCMACGKRLPKGAAFCDICGTPTGEVAPVELHKRRPDQGLLIELAKGFFVRPAAAIEKAASENGFLPGIVFLLIKDVIVAVLSAVFMGKLSASLGVFGSWLIQGDPFGFGAKAFLLSVVLDALWIGLLFGAGKLFKGKGTIRELTGACGTASLLAAVLLIVTTILTALVPVAALCAALITLAATIAVMTKAAAQAMQMEDDLSIYAVPLAFACFSIIVFVVLRLLA</sequence>
<protein>
    <submittedName>
        <fullName evidence="4">Zinc-ribbon domain-containing protein</fullName>
    </submittedName>
</protein>
<evidence type="ECO:0000256" key="2">
    <source>
        <dbReference type="SAM" id="Phobius"/>
    </source>
</evidence>
<feature type="transmembrane region" description="Helical" evidence="2">
    <location>
        <begin position="425"/>
        <end position="446"/>
    </location>
</feature>
<accession>A0A9J6QH98</accession>
<feature type="domain" description="Zinc-ribbon" evidence="3">
    <location>
        <begin position="2"/>
        <end position="21"/>
    </location>
</feature>
<dbReference type="Pfam" id="PF13240">
    <property type="entry name" value="Zn_Ribbon_1"/>
    <property type="match status" value="1"/>
</dbReference>
<feature type="transmembrane region" description="Helical" evidence="2">
    <location>
        <begin position="335"/>
        <end position="353"/>
    </location>
</feature>
<evidence type="ECO:0000313" key="5">
    <source>
        <dbReference type="EMBL" id="MCU7379437.1"/>
    </source>
</evidence>
<organism evidence="4 6">
    <name type="scientific">Hominibacterium faecale</name>
    <dbReference type="NCBI Taxonomy" id="2839743"/>
    <lineage>
        <taxon>Bacteria</taxon>
        <taxon>Bacillati</taxon>
        <taxon>Bacillota</taxon>
        <taxon>Clostridia</taxon>
        <taxon>Peptostreptococcales</taxon>
        <taxon>Anaerovoracaceae</taxon>
        <taxon>Hominibacterium</taxon>
    </lineage>
</organism>
<keyword evidence="2" id="KW-0472">Membrane</keyword>
<keyword evidence="2" id="KW-0812">Transmembrane</keyword>
<comment type="caution">
    <text evidence="4">The sequence shown here is derived from an EMBL/GenBank/DDBJ whole genome shotgun (WGS) entry which is preliminary data.</text>
</comment>
<feature type="compositionally biased region" description="Acidic residues" evidence="1">
    <location>
        <begin position="156"/>
        <end position="168"/>
    </location>
</feature>
<feature type="region of interest" description="Disordered" evidence="1">
    <location>
        <begin position="187"/>
        <end position="218"/>
    </location>
</feature>
<keyword evidence="2" id="KW-1133">Transmembrane helix</keyword>